<reference evidence="1 4" key="1">
    <citation type="journal article" date="2019" name="Nat. Med.">
        <title>A library of human gut bacterial isolates paired with longitudinal multiomics data enables mechanistic microbiome research.</title>
        <authorList>
            <person name="Poyet M."/>
            <person name="Groussin M."/>
            <person name="Gibbons S.M."/>
            <person name="Avila-Pacheco J."/>
            <person name="Jiang X."/>
            <person name="Kearney S.M."/>
            <person name="Perrotta A.R."/>
            <person name="Berdy B."/>
            <person name="Zhao S."/>
            <person name="Lieberman T.D."/>
            <person name="Swanson P.K."/>
            <person name="Smith M."/>
            <person name="Roesemann S."/>
            <person name="Alexander J.E."/>
            <person name="Rich S.A."/>
            <person name="Livny J."/>
            <person name="Vlamakis H."/>
            <person name="Clish C."/>
            <person name="Bullock K."/>
            <person name="Deik A."/>
            <person name="Scott J."/>
            <person name="Pierce K.A."/>
            <person name="Xavier R.J."/>
            <person name="Alm E.J."/>
        </authorList>
    </citation>
    <scope>NUCLEOTIDE SEQUENCE [LARGE SCALE GENOMIC DNA]</scope>
    <source>
        <strain evidence="1 4">BIOML-A1</strain>
    </source>
</reference>
<dbReference type="Proteomes" id="UP000291917">
    <property type="component" value="Unassembled WGS sequence"/>
</dbReference>
<dbReference type="AlphaFoldDB" id="A0A4Q5H7H4"/>
<reference evidence="2 3" key="2">
    <citation type="journal article" date="2019" name="Science, e1252229">
        <title>Invertible promoters mediate bacterial phase variation, antibiotic resistance, and host adaptation in the gut.</title>
        <authorList>
            <person name="Jiang X."/>
            <person name="Hall A.B."/>
            <person name="Arthur T.D."/>
            <person name="Plichta D.R."/>
            <person name="Covington C.T."/>
            <person name="Poyet M."/>
            <person name="Crothers J."/>
            <person name="Moses P.L."/>
            <person name="Tolonen A.C."/>
            <person name="Vlamakis H."/>
            <person name="Alm E.J."/>
            <person name="Xavier R.J."/>
        </authorList>
    </citation>
    <scope>NUCLEOTIDE SEQUENCE [LARGE SCALE GENOMIC DNA]</scope>
    <source>
        <strain evidence="2">Bj_0095</strain>
        <strain evidence="3">bj_0095</strain>
    </source>
</reference>
<organism evidence="2 3">
    <name type="scientific">Bacteroides eggerthii</name>
    <dbReference type="NCBI Taxonomy" id="28111"/>
    <lineage>
        <taxon>Bacteria</taxon>
        <taxon>Pseudomonadati</taxon>
        <taxon>Bacteroidota</taxon>
        <taxon>Bacteroidia</taxon>
        <taxon>Bacteroidales</taxon>
        <taxon>Bacteroidaceae</taxon>
        <taxon>Bacteroides</taxon>
    </lineage>
</organism>
<evidence type="ECO:0000313" key="3">
    <source>
        <dbReference type="Proteomes" id="UP000291917"/>
    </source>
</evidence>
<proteinExistence type="predicted"/>
<dbReference type="Proteomes" id="UP000335496">
    <property type="component" value="Unassembled WGS sequence"/>
</dbReference>
<accession>A0A4Q5H7H4</accession>
<sequence>MGKKSALSIEDDIYNTLVDVLPGIIKGTLYKKGTRPLDSSSEDAVIAISGGDSEQIQTIRAHINIYVPDINNGTGNLVEDKTRLKELADHDETIVEALNDALFEEYSFRLYKLTDSFAEPDMKQHFVNVNLEIERITF</sequence>
<dbReference type="RefSeq" id="WP_130088867.1">
    <property type="nucleotide sequence ID" value="NZ_RCXL01000003.1"/>
</dbReference>
<dbReference type="EMBL" id="RCXL01000003">
    <property type="protein sequence ID" value="RYT77493.1"/>
    <property type="molecule type" value="Genomic_DNA"/>
</dbReference>
<evidence type="ECO:0008006" key="5">
    <source>
        <dbReference type="Google" id="ProtNLM"/>
    </source>
</evidence>
<dbReference type="EMBL" id="VVZX01000003">
    <property type="protein sequence ID" value="KAA5276236.1"/>
    <property type="molecule type" value="Genomic_DNA"/>
</dbReference>
<keyword evidence="4" id="KW-1185">Reference proteome</keyword>
<evidence type="ECO:0000313" key="4">
    <source>
        <dbReference type="Proteomes" id="UP000335496"/>
    </source>
</evidence>
<evidence type="ECO:0000313" key="1">
    <source>
        <dbReference type="EMBL" id="KAA5276236.1"/>
    </source>
</evidence>
<evidence type="ECO:0000313" key="2">
    <source>
        <dbReference type="EMBL" id="RYT77493.1"/>
    </source>
</evidence>
<protein>
    <recommendedName>
        <fullName evidence="5">DUF3168 domain-containing protein</fullName>
    </recommendedName>
</protein>
<name>A0A4Q5H7H4_9BACE</name>
<comment type="caution">
    <text evidence="2">The sequence shown here is derived from an EMBL/GenBank/DDBJ whole genome shotgun (WGS) entry which is preliminary data.</text>
</comment>
<gene>
    <name evidence="2" type="ORF">EAJ03_02810</name>
    <name evidence="1" type="ORF">F2Z23_02800</name>
</gene>